<evidence type="ECO:0000256" key="1">
    <source>
        <dbReference type="SAM" id="Phobius"/>
    </source>
</evidence>
<sequence length="208" mass="23674">MRAPTAYYVDTPRGIFTAAGTWFRTTEALLEAYAAPLLARKPLVHWLEQADRWLQLPLLVFLWTLPVLAGYLGPLTALSISLGLYVLTGALLPLVILPQMASLLHLLAKPWLIGLYYVVILSLLAWQGMQEAVWTGLAGFVLGRWQLLERLLRPLWDRGLQALYRLPLPDRVLRAVLVRAALTERVPLPELQAMEREMLHHLRAQFRK</sequence>
<keyword evidence="1" id="KW-1133">Transmembrane helix</keyword>
<keyword evidence="1" id="KW-0472">Membrane</keyword>
<keyword evidence="1" id="KW-0812">Transmembrane</keyword>
<feature type="transmembrane region" description="Helical" evidence="1">
    <location>
        <begin position="106"/>
        <end position="126"/>
    </location>
</feature>
<dbReference type="EMBL" id="DSGB01000002">
    <property type="protein sequence ID" value="HER95094.1"/>
    <property type="molecule type" value="Genomic_DNA"/>
</dbReference>
<protein>
    <submittedName>
        <fullName evidence="2">Uncharacterized protein</fullName>
    </submittedName>
</protein>
<accession>A0A7V2F516</accession>
<feature type="transmembrane region" description="Helical" evidence="1">
    <location>
        <begin position="53"/>
        <end position="72"/>
    </location>
</feature>
<gene>
    <name evidence="2" type="ORF">ENO59_01020</name>
</gene>
<organism evidence="2">
    <name type="scientific">Rhodothermus marinus</name>
    <name type="common">Rhodothermus obamensis</name>
    <dbReference type="NCBI Taxonomy" id="29549"/>
    <lineage>
        <taxon>Bacteria</taxon>
        <taxon>Pseudomonadati</taxon>
        <taxon>Rhodothermota</taxon>
        <taxon>Rhodothermia</taxon>
        <taxon>Rhodothermales</taxon>
        <taxon>Rhodothermaceae</taxon>
        <taxon>Rhodothermus</taxon>
    </lineage>
</organism>
<dbReference type="AlphaFoldDB" id="A0A7V2F516"/>
<reference evidence="2" key="1">
    <citation type="journal article" date="2020" name="mSystems">
        <title>Genome- and Community-Level Interaction Insights into Carbon Utilization and Element Cycling Functions of Hydrothermarchaeota in Hydrothermal Sediment.</title>
        <authorList>
            <person name="Zhou Z."/>
            <person name="Liu Y."/>
            <person name="Xu W."/>
            <person name="Pan J."/>
            <person name="Luo Z.H."/>
            <person name="Li M."/>
        </authorList>
    </citation>
    <scope>NUCLEOTIDE SEQUENCE [LARGE SCALE GENOMIC DNA]</scope>
    <source>
        <strain evidence="2">SpSt-143</strain>
    </source>
</reference>
<name>A0A7V2F516_RHOMR</name>
<proteinExistence type="predicted"/>
<evidence type="ECO:0000313" key="2">
    <source>
        <dbReference type="EMBL" id="HER95094.1"/>
    </source>
</evidence>
<comment type="caution">
    <text evidence="2">The sequence shown here is derived from an EMBL/GenBank/DDBJ whole genome shotgun (WGS) entry which is preliminary data.</text>
</comment>
<feature type="transmembrane region" description="Helical" evidence="1">
    <location>
        <begin position="78"/>
        <end position="97"/>
    </location>
</feature>